<feature type="domain" description="Zn(2)-C6 fungal-type" evidence="8">
    <location>
        <begin position="18"/>
        <end position="46"/>
    </location>
</feature>
<accession>A0A9P4V4S2</accession>
<evidence type="ECO:0000313" key="10">
    <source>
        <dbReference type="Proteomes" id="UP000799444"/>
    </source>
</evidence>
<dbReference type="GO" id="GO:0008270">
    <property type="term" value="F:zinc ion binding"/>
    <property type="evidence" value="ECO:0007669"/>
    <property type="project" value="InterPro"/>
</dbReference>
<feature type="region of interest" description="Disordered" evidence="7">
    <location>
        <begin position="396"/>
        <end position="419"/>
    </location>
</feature>
<evidence type="ECO:0000256" key="1">
    <source>
        <dbReference type="ARBA" id="ARBA00022723"/>
    </source>
</evidence>
<evidence type="ECO:0000256" key="2">
    <source>
        <dbReference type="ARBA" id="ARBA00022833"/>
    </source>
</evidence>
<keyword evidence="3" id="KW-0805">Transcription regulation</keyword>
<gene>
    <name evidence="9" type="ORF">EJ04DRAFT_456338</name>
</gene>
<dbReference type="EMBL" id="ML996102">
    <property type="protein sequence ID" value="KAF2739857.1"/>
    <property type="molecule type" value="Genomic_DNA"/>
</dbReference>
<dbReference type="SUPFAM" id="SSF57701">
    <property type="entry name" value="Zn2/Cys6 DNA-binding domain"/>
    <property type="match status" value="1"/>
</dbReference>
<dbReference type="AlphaFoldDB" id="A0A9P4V4S2"/>
<evidence type="ECO:0000313" key="9">
    <source>
        <dbReference type="EMBL" id="KAF2739857.1"/>
    </source>
</evidence>
<dbReference type="PROSITE" id="PS50048">
    <property type="entry name" value="ZN2_CY6_FUNGAL_2"/>
    <property type="match status" value="1"/>
</dbReference>
<dbReference type="InterPro" id="IPR021858">
    <property type="entry name" value="Fun_TF"/>
</dbReference>
<keyword evidence="1" id="KW-0479">Metal-binding</keyword>
<dbReference type="Gene3D" id="4.10.240.10">
    <property type="entry name" value="Zn(2)-C6 fungal-type DNA-binding domain"/>
    <property type="match status" value="1"/>
</dbReference>
<dbReference type="PANTHER" id="PTHR36206:SF12">
    <property type="entry name" value="ASPERCRYPTIN BIOSYNTHESIS CLUSTER-SPECIFIC TRANSCRIPTION REGULATOR ATNN-RELATED"/>
    <property type="match status" value="1"/>
</dbReference>
<evidence type="ECO:0000256" key="6">
    <source>
        <dbReference type="ARBA" id="ARBA00023242"/>
    </source>
</evidence>
<name>A0A9P4V4S2_9PLEO</name>
<dbReference type="Pfam" id="PF00172">
    <property type="entry name" value="Zn_clus"/>
    <property type="match status" value="1"/>
</dbReference>
<comment type="caution">
    <text evidence="9">The sequence shown here is derived from an EMBL/GenBank/DDBJ whole genome shotgun (WGS) entry which is preliminary data.</text>
</comment>
<keyword evidence="2" id="KW-0862">Zinc</keyword>
<dbReference type="CDD" id="cd00067">
    <property type="entry name" value="GAL4"/>
    <property type="match status" value="1"/>
</dbReference>
<dbReference type="InterPro" id="IPR052360">
    <property type="entry name" value="Transcr_Regulatory_Proteins"/>
</dbReference>
<protein>
    <recommendedName>
        <fullName evidence="8">Zn(2)-C6 fungal-type domain-containing protein</fullName>
    </recommendedName>
</protein>
<reference evidence="9" key="1">
    <citation type="journal article" date="2020" name="Stud. Mycol.">
        <title>101 Dothideomycetes genomes: a test case for predicting lifestyles and emergence of pathogens.</title>
        <authorList>
            <person name="Haridas S."/>
            <person name="Albert R."/>
            <person name="Binder M."/>
            <person name="Bloem J."/>
            <person name="Labutti K."/>
            <person name="Salamov A."/>
            <person name="Andreopoulos B."/>
            <person name="Baker S."/>
            <person name="Barry K."/>
            <person name="Bills G."/>
            <person name="Bluhm B."/>
            <person name="Cannon C."/>
            <person name="Castanera R."/>
            <person name="Culley D."/>
            <person name="Daum C."/>
            <person name="Ezra D."/>
            <person name="Gonzalez J."/>
            <person name="Henrissat B."/>
            <person name="Kuo A."/>
            <person name="Liang C."/>
            <person name="Lipzen A."/>
            <person name="Lutzoni F."/>
            <person name="Magnuson J."/>
            <person name="Mondo S."/>
            <person name="Nolan M."/>
            <person name="Ohm R."/>
            <person name="Pangilinan J."/>
            <person name="Park H.-J."/>
            <person name="Ramirez L."/>
            <person name="Alfaro M."/>
            <person name="Sun H."/>
            <person name="Tritt A."/>
            <person name="Yoshinaga Y."/>
            <person name="Zwiers L.-H."/>
            <person name="Turgeon B."/>
            <person name="Goodwin S."/>
            <person name="Spatafora J."/>
            <person name="Crous P."/>
            <person name="Grigoriev I."/>
        </authorList>
    </citation>
    <scope>NUCLEOTIDE SEQUENCE</scope>
    <source>
        <strain evidence="9">CBS 125425</strain>
    </source>
</reference>
<sequence length="538" mass="61234">MQQKKTRTRASHPKVRTGCHTCKARRVKCDEQRPNCQKCLNTGRKCEGYKNIREWVVVVAPPAPISDGFEDDRSRRHFDYFRTQAVYELSWFFQDGDWGSLVLKESHTSLAVRHAVIALACSHEDFRDNLTVASQAPQYAYAAKHYSKAIKNLIKETPQDAQETRMRALICGLLFISIELLRGNNIAALHHLDGCLKIVKEAQKRMGPFIPGQQQQTYSGDPEAYLGEDIIPMYARLDVQASMLLGRAPHHSGLIPYSWDPLADIQIEETPMNCFASLLDACNALLIVANHMNNFSRICSTTYQHQRPIPVEILAHKSIILDRLRQWDDALQPLLNSNLDRHSHDKAKLMQLHQRTGLTLVENCLNTSECIMDDYRWTFEDIVNFTTELKAANCPTTAADDDNSSSSSSDSDSHWTSPHPRTITKTGFLKYRSRPFFLLDNGVIFSLYWTALKCRDGFLRRRAISLLESSTQEGVWIGPVQAAIAKRVVEIEEERAWEAWPAFEDQKGAYEIPECVRVCSVGTDIDKVARRARVVLLR</sequence>
<keyword evidence="6" id="KW-0539">Nucleus</keyword>
<evidence type="ECO:0000259" key="8">
    <source>
        <dbReference type="PROSITE" id="PS50048"/>
    </source>
</evidence>
<dbReference type="OrthoDB" id="2593732at2759"/>
<organism evidence="9 10">
    <name type="scientific">Polyplosphaeria fusca</name>
    <dbReference type="NCBI Taxonomy" id="682080"/>
    <lineage>
        <taxon>Eukaryota</taxon>
        <taxon>Fungi</taxon>
        <taxon>Dikarya</taxon>
        <taxon>Ascomycota</taxon>
        <taxon>Pezizomycotina</taxon>
        <taxon>Dothideomycetes</taxon>
        <taxon>Pleosporomycetidae</taxon>
        <taxon>Pleosporales</taxon>
        <taxon>Tetraplosphaeriaceae</taxon>
        <taxon>Polyplosphaeria</taxon>
    </lineage>
</organism>
<dbReference type="Pfam" id="PF11951">
    <property type="entry name" value="Fungal_trans_2"/>
    <property type="match status" value="1"/>
</dbReference>
<dbReference type="InterPro" id="IPR001138">
    <property type="entry name" value="Zn2Cys6_DnaBD"/>
</dbReference>
<dbReference type="InterPro" id="IPR036864">
    <property type="entry name" value="Zn2-C6_fun-type_DNA-bd_sf"/>
</dbReference>
<dbReference type="GO" id="GO:0000981">
    <property type="term" value="F:DNA-binding transcription factor activity, RNA polymerase II-specific"/>
    <property type="evidence" value="ECO:0007669"/>
    <property type="project" value="InterPro"/>
</dbReference>
<evidence type="ECO:0000256" key="4">
    <source>
        <dbReference type="ARBA" id="ARBA00023125"/>
    </source>
</evidence>
<proteinExistence type="predicted"/>
<feature type="non-terminal residue" evidence="9">
    <location>
        <position position="538"/>
    </location>
</feature>
<dbReference type="PROSITE" id="PS00463">
    <property type="entry name" value="ZN2_CY6_FUNGAL_1"/>
    <property type="match status" value="1"/>
</dbReference>
<evidence type="ECO:0000256" key="3">
    <source>
        <dbReference type="ARBA" id="ARBA00023015"/>
    </source>
</evidence>
<evidence type="ECO:0000256" key="5">
    <source>
        <dbReference type="ARBA" id="ARBA00023163"/>
    </source>
</evidence>
<keyword evidence="4" id="KW-0238">DNA-binding</keyword>
<dbReference type="SMART" id="SM00066">
    <property type="entry name" value="GAL4"/>
    <property type="match status" value="1"/>
</dbReference>
<dbReference type="PANTHER" id="PTHR36206">
    <property type="entry name" value="ASPERCRYPTIN BIOSYNTHESIS CLUSTER-SPECIFIC TRANSCRIPTION REGULATOR ATNN-RELATED"/>
    <property type="match status" value="1"/>
</dbReference>
<dbReference type="Proteomes" id="UP000799444">
    <property type="component" value="Unassembled WGS sequence"/>
</dbReference>
<evidence type="ECO:0000256" key="7">
    <source>
        <dbReference type="SAM" id="MobiDB-lite"/>
    </source>
</evidence>
<keyword evidence="5" id="KW-0804">Transcription</keyword>
<keyword evidence="10" id="KW-1185">Reference proteome</keyword>
<dbReference type="GO" id="GO:0003677">
    <property type="term" value="F:DNA binding"/>
    <property type="evidence" value="ECO:0007669"/>
    <property type="project" value="UniProtKB-KW"/>
</dbReference>